<dbReference type="Gene3D" id="1.10.510.10">
    <property type="entry name" value="Transferase(Phosphotransferase) domain 1"/>
    <property type="match status" value="1"/>
</dbReference>
<protein>
    <recommendedName>
        <fullName evidence="1">non-specific serine/threonine protein kinase</fullName>
        <ecNumber evidence="1">2.7.11.1</ecNumber>
    </recommendedName>
</protein>
<evidence type="ECO:0000256" key="6">
    <source>
        <dbReference type="ARBA" id="ARBA00022840"/>
    </source>
</evidence>
<dbReference type="Pfam" id="PF00069">
    <property type="entry name" value="Pkinase"/>
    <property type="match status" value="1"/>
</dbReference>
<evidence type="ECO:0000256" key="8">
    <source>
        <dbReference type="ARBA" id="ARBA00048679"/>
    </source>
</evidence>
<comment type="caution">
    <text evidence="11">The sequence shown here is derived from an EMBL/GenBank/DDBJ whole genome shotgun (WGS) entry which is preliminary data.</text>
</comment>
<dbReference type="InterPro" id="IPR050660">
    <property type="entry name" value="NEK_Ser/Thr_kinase"/>
</dbReference>
<evidence type="ECO:0000256" key="9">
    <source>
        <dbReference type="SAM" id="MobiDB-lite"/>
    </source>
</evidence>
<sequence>MVGHAVTPSVLVPKLIHIILEYCEGGNLNELAIKEPYKMTENYVLHLAEQVAKGIRYLHTRDPVIVYGDLKGENILFHDTAFMQVKIADLDSFGMFKGSQTLHGLMKNPAGSPTHMSPEMLTICDKLNSLSNMDERVGRRTDMYSFACLILELINKGEVPYTDKNKLSIAQNELSSLLAIRNVIHKGGSPDVSILFSAPNALRYSRELQTLLNQCLLWNPAERPDCHDLLARVSYLRTDQKRSHSDAETQTETGTVSLEDPRVKSEDSGNSLTAKKLILSETRAGGDNRATNEMYISETFTQAASSGQPKIQQPVNDSNSSASAPIDHGSNVSNFQNWDDVAHHKAAANHRMDSQNPYNTCHWTPLFQNPLPEMPIDESHPVRVHAASFSVDHVFIDVRVIKHMEGLDWRKNVIIAYALTSPPSQWYETEAKFRAPFEESSNTSANLTNASHPKALSDLYRASFQVPSDASFVCFIAEYQFGVGPRALKRFVDDNHRVGYIMENPSART</sequence>
<accession>A0A9X6NJS1</accession>
<feature type="region of interest" description="Disordered" evidence="9">
    <location>
        <begin position="240"/>
        <end position="271"/>
    </location>
</feature>
<proteinExistence type="predicted"/>
<dbReference type="PROSITE" id="PS50011">
    <property type="entry name" value="PROTEIN_KINASE_DOM"/>
    <property type="match status" value="1"/>
</dbReference>
<dbReference type="PANTHER" id="PTHR43671:SF98">
    <property type="entry name" value="SERINE_THREONINE-PROTEIN KINASE NEK11"/>
    <property type="match status" value="1"/>
</dbReference>
<dbReference type="AlphaFoldDB" id="A0A9X6NJS1"/>
<dbReference type="SMART" id="SM00220">
    <property type="entry name" value="S_TKc"/>
    <property type="match status" value="1"/>
</dbReference>
<dbReference type="SUPFAM" id="SSF56112">
    <property type="entry name" value="Protein kinase-like (PK-like)"/>
    <property type="match status" value="1"/>
</dbReference>
<dbReference type="InterPro" id="IPR000719">
    <property type="entry name" value="Prot_kinase_dom"/>
</dbReference>
<gene>
    <name evidence="11" type="ORF">BV898_18649</name>
</gene>
<evidence type="ECO:0000256" key="7">
    <source>
        <dbReference type="ARBA" id="ARBA00047899"/>
    </source>
</evidence>
<evidence type="ECO:0000256" key="2">
    <source>
        <dbReference type="ARBA" id="ARBA00022527"/>
    </source>
</evidence>
<dbReference type="InterPro" id="IPR011009">
    <property type="entry name" value="Kinase-like_dom_sf"/>
</dbReference>
<evidence type="ECO:0000256" key="1">
    <source>
        <dbReference type="ARBA" id="ARBA00012513"/>
    </source>
</evidence>
<feature type="domain" description="Protein kinase" evidence="10">
    <location>
        <begin position="1"/>
        <end position="236"/>
    </location>
</feature>
<dbReference type="Proteomes" id="UP000192578">
    <property type="component" value="Unassembled WGS sequence"/>
</dbReference>
<feature type="region of interest" description="Disordered" evidence="9">
    <location>
        <begin position="302"/>
        <end position="335"/>
    </location>
</feature>
<dbReference type="EC" id="2.7.11.1" evidence="1"/>
<reference evidence="12" key="1">
    <citation type="submission" date="2017-01" db="EMBL/GenBank/DDBJ databases">
        <title>Comparative genomics of anhydrobiosis in the tardigrade Hypsibius dujardini.</title>
        <authorList>
            <person name="Yoshida Y."/>
            <person name="Koutsovoulos G."/>
            <person name="Laetsch D."/>
            <person name="Stevens L."/>
            <person name="Kumar S."/>
            <person name="Horikawa D."/>
            <person name="Ishino K."/>
            <person name="Komine S."/>
            <person name="Tomita M."/>
            <person name="Blaxter M."/>
            <person name="Arakawa K."/>
        </authorList>
    </citation>
    <scope>NUCLEOTIDE SEQUENCE [LARGE SCALE GENOMIC DNA]</scope>
    <source>
        <strain evidence="12">Z151</strain>
    </source>
</reference>
<dbReference type="OrthoDB" id="4062651at2759"/>
<dbReference type="PANTHER" id="PTHR43671">
    <property type="entry name" value="SERINE/THREONINE-PROTEIN KINASE NEK"/>
    <property type="match status" value="1"/>
</dbReference>
<comment type="catalytic activity">
    <reaction evidence="7">
        <text>L-threonyl-[protein] + ATP = O-phospho-L-threonyl-[protein] + ADP + H(+)</text>
        <dbReference type="Rhea" id="RHEA:46608"/>
        <dbReference type="Rhea" id="RHEA-COMP:11060"/>
        <dbReference type="Rhea" id="RHEA-COMP:11605"/>
        <dbReference type="ChEBI" id="CHEBI:15378"/>
        <dbReference type="ChEBI" id="CHEBI:30013"/>
        <dbReference type="ChEBI" id="CHEBI:30616"/>
        <dbReference type="ChEBI" id="CHEBI:61977"/>
        <dbReference type="ChEBI" id="CHEBI:456216"/>
        <dbReference type="EC" id="2.7.11.1"/>
    </reaction>
</comment>
<keyword evidence="6" id="KW-0067">ATP-binding</keyword>
<keyword evidence="2" id="KW-0723">Serine/threonine-protein kinase</keyword>
<evidence type="ECO:0000313" key="11">
    <source>
        <dbReference type="EMBL" id="OWA54238.1"/>
    </source>
</evidence>
<comment type="catalytic activity">
    <reaction evidence="8">
        <text>L-seryl-[protein] + ATP = O-phospho-L-seryl-[protein] + ADP + H(+)</text>
        <dbReference type="Rhea" id="RHEA:17989"/>
        <dbReference type="Rhea" id="RHEA-COMP:9863"/>
        <dbReference type="Rhea" id="RHEA-COMP:11604"/>
        <dbReference type="ChEBI" id="CHEBI:15378"/>
        <dbReference type="ChEBI" id="CHEBI:29999"/>
        <dbReference type="ChEBI" id="CHEBI:30616"/>
        <dbReference type="ChEBI" id="CHEBI:83421"/>
        <dbReference type="ChEBI" id="CHEBI:456216"/>
        <dbReference type="EC" id="2.7.11.1"/>
    </reaction>
</comment>
<evidence type="ECO:0000256" key="4">
    <source>
        <dbReference type="ARBA" id="ARBA00022741"/>
    </source>
</evidence>
<keyword evidence="4" id="KW-0547">Nucleotide-binding</keyword>
<evidence type="ECO:0000259" key="10">
    <source>
        <dbReference type="PROSITE" id="PS50011"/>
    </source>
</evidence>
<keyword evidence="5" id="KW-0418">Kinase</keyword>
<dbReference type="EMBL" id="MTYJ01000384">
    <property type="protein sequence ID" value="OWA54238.1"/>
    <property type="molecule type" value="Genomic_DNA"/>
</dbReference>
<feature type="compositionally biased region" description="Polar residues" evidence="9">
    <location>
        <begin position="302"/>
        <end position="323"/>
    </location>
</feature>
<evidence type="ECO:0000256" key="5">
    <source>
        <dbReference type="ARBA" id="ARBA00022777"/>
    </source>
</evidence>
<name>A0A9X6NJS1_HYPEX</name>
<dbReference type="PROSITE" id="PS00108">
    <property type="entry name" value="PROTEIN_KINASE_ST"/>
    <property type="match status" value="1"/>
</dbReference>
<dbReference type="GO" id="GO:0005524">
    <property type="term" value="F:ATP binding"/>
    <property type="evidence" value="ECO:0007669"/>
    <property type="project" value="UniProtKB-KW"/>
</dbReference>
<dbReference type="InterPro" id="IPR008271">
    <property type="entry name" value="Ser/Thr_kinase_AS"/>
</dbReference>
<evidence type="ECO:0000313" key="12">
    <source>
        <dbReference type="Proteomes" id="UP000192578"/>
    </source>
</evidence>
<organism evidence="11 12">
    <name type="scientific">Hypsibius exemplaris</name>
    <name type="common">Freshwater tardigrade</name>
    <dbReference type="NCBI Taxonomy" id="2072580"/>
    <lineage>
        <taxon>Eukaryota</taxon>
        <taxon>Metazoa</taxon>
        <taxon>Ecdysozoa</taxon>
        <taxon>Tardigrada</taxon>
        <taxon>Eutardigrada</taxon>
        <taxon>Parachela</taxon>
        <taxon>Hypsibioidea</taxon>
        <taxon>Hypsibiidae</taxon>
        <taxon>Hypsibius</taxon>
    </lineage>
</organism>
<evidence type="ECO:0000256" key="3">
    <source>
        <dbReference type="ARBA" id="ARBA00022679"/>
    </source>
</evidence>
<dbReference type="GO" id="GO:0004674">
    <property type="term" value="F:protein serine/threonine kinase activity"/>
    <property type="evidence" value="ECO:0007669"/>
    <property type="project" value="UniProtKB-KW"/>
</dbReference>
<keyword evidence="12" id="KW-1185">Reference proteome</keyword>
<keyword evidence="3" id="KW-0808">Transferase</keyword>